<dbReference type="Ensembl" id="ENSEBUT00000010932.1">
    <property type="protein sequence ID" value="ENSEBUP00000010385.1"/>
    <property type="gene ID" value="ENSEBUG00000006685.1"/>
</dbReference>
<evidence type="ECO:0000256" key="11">
    <source>
        <dbReference type="ARBA" id="ARBA00041140"/>
    </source>
</evidence>
<sequence length="86" mass="10354">MATFLRHALDKLCWLYYQYLLVTCCYVMEPWEQTLFNFIFISTIDMVFYTTYVFVSIHVYLATRFLLKLHFVDVIHIESRCSSCTS</sequence>
<keyword evidence="8" id="KW-0443">Lipid metabolism</keyword>
<evidence type="ECO:0000313" key="17">
    <source>
        <dbReference type="Ensembl" id="ENSEBUP00000010385.1"/>
    </source>
</evidence>
<comment type="pathway">
    <text evidence="3">Sphingolipid metabolism.</text>
</comment>
<comment type="similarity">
    <text evidence="10">Belongs to the SPTSS family. SPTSSB subfamily.</text>
</comment>
<evidence type="ECO:0000256" key="5">
    <source>
        <dbReference type="ARBA" id="ARBA00022824"/>
    </source>
</evidence>
<evidence type="ECO:0000256" key="7">
    <source>
        <dbReference type="ARBA" id="ARBA00022989"/>
    </source>
</evidence>
<dbReference type="GO" id="GO:0046513">
    <property type="term" value="P:ceramide biosynthetic process"/>
    <property type="evidence" value="ECO:0007669"/>
    <property type="project" value="TreeGrafter"/>
</dbReference>
<dbReference type="UniPathway" id="UPA00222"/>
<dbReference type="GO" id="GO:0007029">
    <property type="term" value="P:endoplasmic reticulum organization"/>
    <property type="evidence" value="ECO:0007669"/>
    <property type="project" value="TreeGrafter"/>
</dbReference>
<keyword evidence="6" id="KW-0746">Sphingolipid metabolism</keyword>
<evidence type="ECO:0000256" key="8">
    <source>
        <dbReference type="ARBA" id="ARBA00023098"/>
    </source>
</evidence>
<accession>A0A8C4WTF3</accession>
<dbReference type="OMA" id="FISVHIC"/>
<dbReference type="PANTHER" id="PTHR28612:SF1">
    <property type="entry name" value="SERINE PALMITOYLTRANSFERASE SMALL SUBUNIT B"/>
    <property type="match status" value="1"/>
</dbReference>
<comment type="subcellular location">
    <subcellularLocation>
        <location evidence="1">Endoplasmic reticulum membrane</location>
        <topology evidence="1">Multi-pass membrane protein</topology>
    </subcellularLocation>
</comment>
<keyword evidence="4 16" id="KW-0812">Transmembrane</keyword>
<name>A0A8C4WTF3_EPTBU</name>
<dbReference type="PANTHER" id="PTHR28612">
    <property type="entry name" value="SERINE PALMITOYLTRANSFERASE SMALL SUBUNIT B"/>
    <property type="match status" value="1"/>
</dbReference>
<evidence type="ECO:0000256" key="14">
    <source>
        <dbReference type="ARBA" id="ARBA00045772"/>
    </source>
</evidence>
<organism evidence="17 18">
    <name type="scientific">Eptatretus burgeri</name>
    <name type="common">Inshore hagfish</name>
    <dbReference type="NCBI Taxonomy" id="7764"/>
    <lineage>
        <taxon>Eukaryota</taxon>
        <taxon>Metazoa</taxon>
        <taxon>Chordata</taxon>
        <taxon>Craniata</taxon>
        <taxon>Vertebrata</taxon>
        <taxon>Cyclostomata</taxon>
        <taxon>Myxini</taxon>
        <taxon>Myxiniformes</taxon>
        <taxon>Myxinidae</taxon>
        <taxon>Eptatretinae</taxon>
        <taxon>Eptatretus</taxon>
    </lineage>
</organism>
<comment type="subunit">
    <text evidence="15">Component of the serine palmitoyltransferase (SPT) complex, which is composed of SPTLC1, SPTLC2 or SPTLC3 and SPTSSA or SPTSSB. The heterodimer consisting of SPTLC1 and SPTLC2/SPTLC3 forms the catalytic core of the enzyme, while SPTSSA or SPTSSB subunits determine substrate specificity. SPT also interacts with ORMDL proteins, especially ORMDL3, which negatively regulate SPT activity in the presence of ceramides.</text>
</comment>
<evidence type="ECO:0000313" key="18">
    <source>
        <dbReference type="Proteomes" id="UP000694388"/>
    </source>
</evidence>
<feature type="transmembrane region" description="Helical" evidence="16">
    <location>
        <begin position="35"/>
        <end position="61"/>
    </location>
</feature>
<evidence type="ECO:0000256" key="9">
    <source>
        <dbReference type="ARBA" id="ARBA00023136"/>
    </source>
</evidence>
<evidence type="ECO:0000256" key="2">
    <source>
        <dbReference type="ARBA" id="ARBA00004760"/>
    </source>
</evidence>
<keyword evidence="5" id="KW-0256">Endoplasmic reticulum</keyword>
<dbReference type="GO" id="GO:0017059">
    <property type="term" value="C:serine palmitoyltransferase complex"/>
    <property type="evidence" value="ECO:0007669"/>
    <property type="project" value="TreeGrafter"/>
</dbReference>
<evidence type="ECO:0000256" key="12">
    <source>
        <dbReference type="ARBA" id="ARBA00041982"/>
    </source>
</evidence>
<dbReference type="Pfam" id="PF11779">
    <property type="entry name" value="SPT_ssu-like"/>
    <property type="match status" value="1"/>
</dbReference>
<protein>
    <recommendedName>
        <fullName evidence="11">Serine palmitoyltransferase small subunit B</fullName>
    </recommendedName>
    <alternativeName>
        <fullName evidence="13">Protein ADMP</fullName>
    </alternativeName>
    <alternativeName>
        <fullName evidence="12">Small subunit of serine palmitoyltransferase B</fullName>
    </alternativeName>
</protein>
<evidence type="ECO:0000256" key="13">
    <source>
        <dbReference type="ARBA" id="ARBA00042334"/>
    </source>
</evidence>
<feature type="transmembrane region" description="Helical" evidence="16">
    <location>
        <begin position="12"/>
        <end position="29"/>
    </location>
</feature>
<reference evidence="17" key="2">
    <citation type="submission" date="2025-09" db="UniProtKB">
        <authorList>
            <consortium name="Ensembl"/>
        </authorList>
    </citation>
    <scope>IDENTIFICATION</scope>
</reference>
<evidence type="ECO:0000256" key="10">
    <source>
        <dbReference type="ARBA" id="ARBA00038059"/>
    </source>
</evidence>
<dbReference type="GeneTree" id="ENSGT00390000002766"/>
<keyword evidence="9 16" id="KW-0472">Membrane</keyword>
<proteinExistence type="inferred from homology"/>
<dbReference type="Proteomes" id="UP000694388">
    <property type="component" value="Unplaced"/>
</dbReference>
<comment type="pathway">
    <text evidence="2">Lipid metabolism; sphingolipid metabolism.</text>
</comment>
<evidence type="ECO:0000256" key="15">
    <source>
        <dbReference type="ARBA" id="ARBA00046416"/>
    </source>
</evidence>
<dbReference type="GO" id="GO:0004758">
    <property type="term" value="F:serine C-palmitoyltransferase activity"/>
    <property type="evidence" value="ECO:0007669"/>
    <property type="project" value="TreeGrafter"/>
</dbReference>
<comment type="function">
    <text evidence="14">Component of the serine palmitoyltransferase multisubunit enzyme (SPT) that catalyzes the initial and rate-limiting step in sphingolipid biosynthesis by condensing L-serine and activated acyl-CoA (most commonly palmitoyl-CoA) to form long-chain bases. The SPT complex is composed of SPTLC1, SPTLC2 or SPTLC3 and SPTSSA or SPTSSB. Within this complex, the heterodimer consisting of SPTLC1 and SPTLC2/SPTLC3 forms the catalytic core. Within the SPT complex, SPTSSB stimulates the catalytic activity and plays a role in substrate specificity. SPT complexes with this subunit showing a preference for longer acyl-CoAs. The SPTLC1-SPTLC2-SPTSSB complex shows a strong preference for C18-CoA substrate, while the SPTLC1-SPTLC3-SPTSSB isozyme displays an ability to use a broader range of acyl-CoAs, without apparent preference.</text>
</comment>
<keyword evidence="18" id="KW-1185">Reference proteome</keyword>
<dbReference type="GO" id="GO:0005789">
    <property type="term" value="C:endoplasmic reticulum membrane"/>
    <property type="evidence" value="ECO:0007669"/>
    <property type="project" value="UniProtKB-SubCell"/>
</dbReference>
<keyword evidence="7 16" id="KW-1133">Transmembrane helix</keyword>
<reference evidence="17" key="1">
    <citation type="submission" date="2025-08" db="UniProtKB">
        <authorList>
            <consortium name="Ensembl"/>
        </authorList>
    </citation>
    <scope>IDENTIFICATION</scope>
</reference>
<dbReference type="AlphaFoldDB" id="A0A8C4WTF3"/>
<evidence type="ECO:0000256" key="6">
    <source>
        <dbReference type="ARBA" id="ARBA00022919"/>
    </source>
</evidence>
<evidence type="ECO:0000256" key="16">
    <source>
        <dbReference type="SAM" id="Phobius"/>
    </source>
</evidence>
<evidence type="ECO:0000256" key="4">
    <source>
        <dbReference type="ARBA" id="ARBA00022692"/>
    </source>
</evidence>
<dbReference type="InterPro" id="IPR024512">
    <property type="entry name" value="Ser_palmitoyltrfase_ssu-like"/>
</dbReference>
<evidence type="ECO:0000256" key="3">
    <source>
        <dbReference type="ARBA" id="ARBA00004991"/>
    </source>
</evidence>
<evidence type="ECO:0000256" key="1">
    <source>
        <dbReference type="ARBA" id="ARBA00004477"/>
    </source>
</evidence>